<keyword evidence="5 9" id="KW-0808">Transferase</keyword>
<comment type="subunit">
    <text evidence="2 9">Heterotetramer of two alpha and two beta chains.</text>
</comment>
<evidence type="ECO:0000256" key="7">
    <source>
        <dbReference type="ARBA" id="ARBA00023315"/>
    </source>
</evidence>
<sequence length="428" mass="43943">MKIITGGIAAAKGFQAVGVACGIKKKKKDLALIVSSRPCSAAGVFTTNVVKAAPVVWDKAIIDAGGPVHAIVVNSGNANACTGARGMIDAQATAAHAASALESLELRETAVSGMKAENILVCSTGVIGVPLPMDRLLCGITAASAMIVSGSSSAHSTDSAASAASADDAAHAILTTDTTEKVMAVSCEIGGKTVTIGGMAKGSGMIHPNLATMLAFITTDAGISTSLLQELLGDSIADTFNMISVDGDTSTNDTVLVLANGASGVVVEKEQAGWDEFSDAFTYVLGHLAREIVRDGEGAGHFIEVNVSGAATKGDARILARSVISSNLVKTAFFGADANWGRILCAMGYSGATFNPDLASLWFISHAGTIQVVREGMPLAFDETQAKKILMEKDVTVKAVLGDGEEDATAWGCDLSYDYVRINGDYRS</sequence>
<proteinExistence type="inferred from homology"/>
<dbReference type="Gene3D" id="3.10.20.340">
    <property type="entry name" value="ArgJ beta chain, C-terminal domain"/>
    <property type="match status" value="1"/>
</dbReference>
<protein>
    <recommendedName>
        <fullName evidence="9">Arginine biosynthesis bifunctional protein ArgJ</fullName>
    </recommendedName>
    <domain>
        <recommendedName>
            <fullName evidence="9">Glutamate N-acetyltransferase</fullName>
            <ecNumber evidence="9">2.3.1.35</ecNumber>
        </recommendedName>
        <alternativeName>
            <fullName evidence="9">Ornithine acetyltransferase</fullName>
            <shortName evidence="9">OATase</shortName>
        </alternativeName>
        <alternativeName>
            <fullName evidence="9">Ornithine transacetylase</fullName>
        </alternativeName>
    </domain>
    <domain>
        <recommendedName>
            <fullName evidence="9">Amino-acid acetyltransferase</fullName>
            <ecNumber evidence="9">2.3.1.1</ecNumber>
        </recommendedName>
        <alternativeName>
            <fullName evidence="9">N-acetylglutamate synthase</fullName>
            <shortName evidence="9">AGSase</shortName>
        </alternativeName>
    </domain>
    <component>
        <recommendedName>
            <fullName evidence="9">Arginine biosynthesis bifunctional protein ArgJ alpha chain</fullName>
        </recommendedName>
    </component>
    <component>
        <recommendedName>
            <fullName evidence="9">Arginine biosynthesis bifunctional protein ArgJ beta chain</fullName>
        </recommendedName>
    </component>
</protein>
<dbReference type="InterPro" id="IPR002813">
    <property type="entry name" value="Arg_biosynth_ArgJ"/>
</dbReference>
<feature type="binding site" evidence="9">
    <location>
        <position position="428"/>
    </location>
    <ligand>
        <name>substrate</name>
    </ligand>
</feature>
<keyword evidence="9" id="KW-0963">Cytoplasm</keyword>
<feature type="binding site" evidence="9">
    <location>
        <position position="201"/>
    </location>
    <ligand>
        <name>substrate</name>
    </ligand>
</feature>
<dbReference type="NCBIfam" id="NF003802">
    <property type="entry name" value="PRK05388.1"/>
    <property type="match status" value="1"/>
</dbReference>
<comment type="similarity">
    <text evidence="1 9">Belongs to the ArgJ family.</text>
</comment>
<dbReference type="eggNOG" id="COG1364">
    <property type="taxonomic scope" value="Bacteria"/>
</dbReference>
<evidence type="ECO:0000256" key="2">
    <source>
        <dbReference type="ARBA" id="ARBA00011475"/>
    </source>
</evidence>
<reference evidence="10 11" key="2">
    <citation type="journal article" date="2012" name="Stand. Genomic Sci.">
        <title>Complete genome sequence of the termite hindgut bacterium Spirochaeta coccoides type strain (SPN1(T)), reclassification in the genus Sphaerochaeta as Sphaerochaeta coccoides comb. nov. and emendations of the family Spirochaetaceae and the genus Sphaerochaeta.</title>
        <authorList>
            <person name="Abt B."/>
            <person name="Han C."/>
            <person name="Scheuner C."/>
            <person name="Lu M."/>
            <person name="Lapidus A."/>
            <person name="Nolan M."/>
            <person name="Lucas S."/>
            <person name="Hammon N."/>
            <person name="Deshpande S."/>
            <person name="Cheng J.F."/>
            <person name="Tapia R."/>
            <person name="Goodwin L.A."/>
            <person name="Pitluck S."/>
            <person name="Liolios K."/>
            <person name="Pagani I."/>
            <person name="Ivanova N."/>
            <person name="Mavromatis K."/>
            <person name="Mikhailova N."/>
            <person name="Huntemann M."/>
            <person name="Pati A."/>
            <person name="Chen A."/>
            <person name="Palaniappan K."/>
            <person name="Land M."/>
            <person name="Hauser L."/>
            <person name="Brambilla E.M."/>
            <person name="Rohde M."/>
            <person name="Spring S."/>
            <person name="Gronow S."/>
            <person name="Goker M."/>
            <person name="Woyke T."/>
            <person name="Bristow J."/>
            <person name="Eisen J.A."/>
            <person name="Markowitz V."/>
            <person name="Hugenholtz P."/>
            <person name="Kyrpides N.C."/>
            <person name="Klenk H.P."/>
            <person name="Detter J.C."/>
        </authorList>
    </citation>
    <scope>NUCLEOTIDE SEQUENCE [LARGE SCALE GENOMIC DNA]</scope>
    <source>
        <strain evidence="11">ATCC BAA-1237 / DSM 17374 / SPN1</strain>
    </source>
</reference>
<dbReference type="GO" id="GO:0005737">
    <property type="term" value="C:cytoplasm"/>
    <property type="evidence" value="ECO:0007669"/>
    <property type="project" value="UniProtKB-SubCell"/>
</dbReference>
<dbReference type="AlphaFoldDB" id="F4GLD9"/>
<dbReference type="FunFam" id="3.10.20.340:FF:000001">
    <property type="entry name" value="Arginine biosynthesis bifunctional protein ArgJ, chloroplastic"/>
    <property type="match status" value="1"/>
</dbReference>
<dbReference type="Pfam" id="PF01960">
    <property type="entry name" value="ArgJ"/>
    <property type="match status" value="1"/>
</dbReference>
<comment type="subcellular location">
    <subcellularLocation>
        <location evidence="9">Cytoplasm</location>
    </subcellularLocation>
</comment>
<dbReference type="InterPro" id="IPR016117">
    <property type="entry name" value="ArgJ-like_dom_sf"/>
</dbReference>
<dbReference type="MEROPS" id="T05.002"/>
<keyword evidence="3 9" id="KW-0055">Arginine biosynthesis</keyword>
<keyword evidence="4 9" id="KW-0028">Amino-acid biosynthesis</keyword>
<keyword evidence="9" id="KW-0511">Multifunctional enzyme</keyword>
<dbReference type="NCBIfam" id="TIGR00120">
    <property type="entry name" value="ArgJ"/>
    <property type="match status" value="1"/>
</dbReference>
<dbReference type="OrthoDB" id="9804242at2"/>
<dbReference type="Gene3D" id="3.30.2330.10">
    <property type="entry name" value="arginine biosynthesis bifunctional protein suprefamily"/>
    <property type="match status" value="1"/>
</dbReference>
<reference evidence="11" key="1">
    <citation type="submission" date="2011-04" db="EMBL/GenBank/DDBJ databases">
        <title>The complete genome of Spirochaeta coccoides DSM 17374.</title>
        <authorList>
            <person name="Lucas S."/>
            <person name="Copeland A."/>
            <person name="Lapidus A."/>
            <person name="Bruce D."/>
            <person name="Goodwin L."/>
            <person name="Pitluck S."/>
            <person name="Peters L."/>
            <person name="Kyrpides N."/>
            <person name="Mavromatis K."/>
            <person name="Pagani I."/>
            <person name="Ivanova N."/>
            <person name="Ovchinnikova G."/>
            <person name="Lu M."/>
            <person name="Detter J.C."/>
            <person name="Tapia R."/>
            <person name="Han C."/>
            <person name="Land M."/>
            <person name="Hauser L."/>
            <person name="Markowitz V."/>
            <person name="Cheng J.-F."/>
            <person name="Hugenholtz P."/>
            <person name="Woyke T."/>
            <person name="Wu D."/>
            <person name="Spring S."/>
            <person name="Schroeder M."/>
            <person name="Brambilla E."/>
            <person name="Klenk H.-P."/>
            <person name="Eisen J.A."/>
        </authorList>
    </citation>
    <scope>NUCLEOTIDE SEQUENCE [LARGE SCALE GENOMIC DNA]</scope>
    <source>
        <strain evidence="11">ATCC BAA-1237 / DSM 17374 / SPN1</strain>
    </source>
</reference>
<dbReference type="PANTHER" id="PTHR23100:SF0">
    <property type="entry name" value="ARGININE BIOSYNTHESIS BIFUNCTIONAL PROTEIN ARGJ, MITOCHONDRIAL"/>
    <property type="match status" value="1"/>
</dbReference>
<dbReference type="HOGENOM" id="CLU_027172_1_0_12"/>
<evidence type="ECO:0000256" key="3">
    <source>
        <dbReference type="ARBA" id="ARBA00022571"/>
    </source>
</evidence>
<keyword evidence="6 9" id="KW-0068">Autocatalytic cleavage</keyword>
<evidence type="ECO:0000313" key="11">
    <source>
        <dbReference type="Proteomes" id="UP000007939"/>
    </source>
</evidence>
<dbReference type="RefSeq" id="WP_013740364.1">
    <property type="nucleotide sequence ID" value="NC_015436.1"/>
</dbReference>
<evidence type="ECO:0000256" key="9">
    <source>
        <dbReference type="HAMAP-Rule" id="MF_01106"/>
    </source>
</evidence>
<dbReference type="STRING" id="760011.Spico_1773"/>
<dbReference type="EC" id="2.3.1.35" evidence="9"/>
<evidence type="ECO:0000256" key="4">
    <source>
        <dbReference type="ARBA" id="ARBA00022605"/>
    </source>
</evidence>
<dbReference type="EC" id="2.3.1.1" evidence="9"/>
<feature type="binding site" evidence="9">
    <location>
        <position position="175"/>
    </location>
    <ligand>
        <name>substrate</name>
    </ligand>
</feature>
<dbReference type="CDD" id="cd02152">
    <property type="entry name" value="OAT"/>
    <property type="match status" value="1"/>
</dbReference>
<comment type="pathway">
    <text evidence="9">Amino-acid biosynthesis; L-arginine biosynthesis; L-ornithine and N-acetyl-L-glutamate from L-glutamate and N(2)-acetyl-L-ornithine (cyclic): step 1/1.</text>
</comment>
<comment type="catalytic activity">
    <reaction evidence="9">
        <text>L-glutamate + acetyl-CoA = N-acetyl-L-glutamate + CoA + H(+)</text>
        <dbReference type="Rhea" id="RHEA:24292"/>
        <dbReference type="ChEBI" id="CHEBI:15378"/>
        <dbReference type="ChEBI" id="CHEBI:29985"/>
        <dbReference type="ChEBI" id="CHEBI:44337"/>
        <dbReference type="ChEBI" id="CHEBI:57287"/>
        <dbReference type="ChEBI" id="CHEBI:57288"/>
        <dbReference type="EC" id="2.3.1.1"/>
    </reaction>
</comment>
<gene>
    <name evidence="9" type="primary">argJ</name>
    <name evidence="10" type="ordered locus">Spico_1773</name>
</gene>
<dbReference type="Gene3D" id="3.60.70.12">
    <property type="entry name" value="L-amino peptidase D-ALA esterase/amidase"/>
    <property type="match status" value="1"/>
</dbReference>
<feature type="binding site" evidence="9">
    <location>
        <position position="297"/>
    </location>
    <ligand>
        <name>substrate</name>
    </ligand>
</feature>
<name>F4GLD9_PARC1</name>
<keyword evidence="11" id="KW-1185">Reference proteome</keyword>
<evidence type="ECO:0000256" key="8">
    <source>
        <dbReference type="ARBA" id="ARBA00049439"/>
    </source>
</evidence>
<comment type="pathway">
    <text evidence="9">Amino-acid biosynthesis; L-arginine biosynthesis; N(2)-acetyl-L-ornithine from L-glutamate: step 1/4.</text>
</comment>
<feature type="site" description="Involved in the stabilization of negative charge on the oxyanion by the formation of the oxyanion hole" evidence="9">
    <location>
        <position position="124"/>
    </location>
</feature>
<feature type="chain" id="PRO_5023538653" description="Arginine biosynthesis bifunctional protein ArgJ alpha chain" evidence="9">
    <location>
        <begin position="1"/>
        <end position="211"/>
    </location>
</feature>
<dbReference type="InterPro" id="IPR042195">
    <property type="entry name" value="ArgJ_beta_C"/>
</dbReference>
<feature type="site" description="Involved in the stabilization of negative charge on the oxyanion by the formation of the oxyanion hole" evidence="9">
    <location>
        <position position="125"/>
    </location>
</feature>
<dbReference type="KEGG" id="scc:Spico_1773"/>
<dbReference type="GO" id="GO:0004042">
    <property type="term" value="F:L-glutamate N-acetyltransferase activity"/>
    <property type="evidence" value="ECO:0007669"/>
    <property type="project" value="UniProtKB-UniRule"/>
</dbReference>
<dbReference type="HAMAP" id="MF_01106">
    <property type="entry name" value="ArgJ"/>
    <property type="match status" value="1"/>
</dbReference>
<accession>F4GLD9</accession>
<evidence type="ECO:0000256" key="5">
    <source>
        <dbReference type="ARBA" id="ARBA00022679"/>
    </source>
</evidence>
<feature type="chain" id="PRO_5023538654" description="Arginine biosynthesis bifunctional protein ArgJ beta chain" evidence="9">
    <location>
        <begin position="212"/>
        <end position="428"/>
    </location>
</feature>
<comment type="catalytic activity">
    <reaction evidence="8 9">
        <text>N(2)-acetyl-L-ornithine + L-glutamate = N-acetyl-L-glutamate + L-ornithine</text>
        <dbReference type="Rhea" id="RHEA:15349"/>
        <dbReference type="ChEBI" id="CHEBI:29985"/>
        <dbReference type="ChEBI" id="CHEBI:44337"/>
        <dbReference type="ChEBI" id="CHEBI:46911"/>
        <dbReference type="ChEBI" id="CHEBI:57805"/>
        <dbReference type="EC" id="2.3.1.35"/>
    </reaction>
</comment>
<dbReference type="GO" id="GO:0004358">
    <property type="term" value="F:L-glutamate N-acetyltransferase activity, acting on acetyl-L-ornithine as donor"/>
    <property type="evidence" value="ECO:0007669"/>
    <property type="project" value="UniProtKB-UniRule"/>
</dbReference>
<feature type="site" description="Cleavage; by autolysis" evidence="9">
    <location>
        <begin position="211"/>
        <end position="212"/>
    </location>
</feature>
<dbReference type="PANTHER" id="PTHR23100">
    <property type="entry name" value="ARGININE BIOSYNTHESIS BIFUNCTIONAL PROTEIN ARGJ"/>
    <property type="match status" value="1"/>
</dbReference>
<dbReference type="SUPFAM" id="SSF56266">
    <property type="entry name" value="DmpA/ArgJ-like"/>
    <property type="match status" value="1"/>
</dbReference>
<dbReference type="UniPathway" id="UPA00068">
    <property type="reaction ID" value="UER00106"/>
</dbReference>
<evidence type="ECO:0000256" key="6">
    <source>
        <dbReference type="ARBA" id="ARBA00022813"/>
    </source>
</evidence>
<evidence type="ECO:0000256" key="1">
    <source>
        <dbReference type="ARBA" id="ARBA00006774"/>
    </source>
</evidence>
<keyword evidence="7 9" id="KW-0012">Acyltransferase</keyword>
<dbReference type="Proteomes" id="UP000007939">
    <property type="component" value="Chromosome"/>
</dbReference>
<dbReference type="FunFam" id="3.60.70.12:FF:000001">
    <property type="entry name" value="Arginine biosynthesis bifunctional protein ArgJ, chloroplastic"/>
    <property type="match status" value="1"/>
</dbReference>
<evidence type="ECO:0000313" key="10">
    <source>
        <dbReference type="EMBL" id="AEC02971.1"/>
    </source>
</evidence>
<organism evidence="10 11">
    <name type="scientific">Parasphaerochaeta coccoides (strain ATCC BAA-1237 / DSM 17374 / SPN1)</name>
    <name type="common">Sphaerochaeta coccoides</name>
    <dbReference type="NCBI Taxonomy" id="760011"/>
    <lineage>
        <taxon>Bacteria</taxon>
        <taxon>Pseudomonadati</taxon>
        <taxon>Spirochaetota</taxon>
        <taxon>Spirochaetia</taxon>
        <taxon>Spirochaetales</taxon>
        <taxon>Sphaerochaetaceae</taxon>
        <taxon>Parasphaerochaeta</taxon>
    </lineage>
</organism>
<dbReference type="GO" id="GO:0006526">
    <property type="term" value="P:L-arginine biosynthetic process"/>
    <property type="evidence" value="ECO:0007669"/>
    <property type="project" value="UniProtKB-UniRule"/>
</dbReference>
<dbReference type="EMBL" id="CP002659">
    <property type="protein sequence ID" value="AEC02971.1"/>
    <property type="molecule type" value="Genomic_DNA"/>
</dbReference>
<feature type="active site" description="Nucleophile" evidence="9">
    <location>
        <position position="212"/>
    </location>
</feature>
<comment type="function">
    <text evidence="9">Catalyzes two activities which are involved in the cyclic version of arginine biosynthesis: the synthesis of N-acetylglutamate from glutamate and acetyl-CoA as the acetyl donor, and of ornithine by transacetylation between N(2)-acetylornithine and glutamate.</text>
</comment>
<feature type="binding site" evidence="9">
    <location>
        <position position="212"/>
    </location>
    <ligand>
        <name>substrate</name>
    </ligand>
</feature>
<feature type="binding site" evidence="9">
    <location>
        <position position="423"/>
    </location>
    <ligand>
        <name>substrate</name>
    </ligand>
</feature>
<dbReference type="GO" id="GO:0006592">
    <property type="term" value="P:ornithine biosynthetic process"/>
    <property type="evidence" value="ECO:0007669"/>
    <property type="project" value="TreeGrafter"/>
</dbReference>